<feature type="chain" id="PRO_5003260941" description="C-type lectin domain-containing protein" evidence="3">
    <location>
        <begin position="19"/>
        <end position="756"/>
    </location>
</feature>
<feature type="region of interest" description="Disordered" evidence="2">
    <location>
        <begin position="713"/>
        <end position="737"/>
    </location>
</feature>
<evidence type="ECO:0000256" key="1">
    <source>
        <dbReference type="ARBA" id="ARBA00001962"/>
    </source>
</evidence>
<sequence length="756" mass="78869">MGNPIVLPLLGVLALARAKPQCAPEDKVVDGKCIFAVAEIDPKAAVAECASSCVSRGMLGSMLAPSSKAQDDAAHDLCVRGHHRFCYIGIAEVEPTASGGYKLADDGDWHKIEYNRLVKLEDGDYQNWCPGEPNNGGQDQKIAGYCGNEQDFDMSSYCADTVGCWHDVTPLPDCGAICGCDASGAGGGGATPPAPAPAPAAGGLEATCPALDADAAGTCFFLVPTPTFVEGHEACADGCAQRGLAGGLFVPTSARDDGAAVKKCQAFEYGFCRVGIAEAYTNERGGIEWGQDGTWHAVGGRGPSTTPLAYENWCPGEPNNAHDTDEKVAGYYGAGWTDAPCWFDVPNGGMTGKSAALCRCESDAAPWSAPDVIDADDGGSGAALTVGLVLGALLVLCAPLAFYGGLALYHGAKVPLPWRDMAWDPPAGGAGSVNFSPLHGGAPDYEPPGGIMVDLPRCAPRGLYDRAMASMAAAARVNDADGDLADAYAAQGFVSPLRIVAPAVAAEALEEVNAFARSQPDGRIRGDLRFKPHLFLPRVGALVREETVLRAVRAVLKTRDVLLWSSDLNIKERGDGGFFSPHQDATYTGLEPATRGCTLWLALSDPVDARHGCLRFAPGSHVAGQLPHVEAPSPSNLLSRGQRVEAWDASTEVVAALRGGEASIHQLLTVHRSAPNVGDAPRVGLAMRFIAAACRQTKPARESVTAFGQLAHGGFDVEPRTPADPTDADLAAGRAAHADAMRREKANYLPAGAEYS</sequence>
<dbReference type="InterPro" id="IPR016186">
    <property type="entry name" value="C-type_lectin-like/link_sf"/>
</dbReference>
<dbReference type="Proteomes" id="UP000002729">
    <property type="component" value="Unassembled WGS sequence"/>
</dbReference>
<evidence type="ECO:0000256" key="3">
    <source>
        <dbReference type="SAM" id="SignalP"/>
    </source>
</evidence>
<dbReference type="InterPro" id="IPR001304">
    <property type="entry name" value="C-type_lectin-like"/>
</dbReference>
<dbReference type="InterPro" id="IPR016187">
    <property type="entry name" value="CTDL_fold"/>
</dbReference>
<evidence type="ECO:0000313" key="5">
    <source>
        <dbReference type="EMBL" id="EGB07102.1"/>
    </source>
</evidence>
<evidence type="ECO:0000313" key="6">
    <source>
        <dbReference type="Proteomes" id="UP000002729"/>
    </source>
</evidence>
<dbReference type="InParanoid" id="F0YCX5"/>
<dbReference type="Gene3D" id="2.60.120.620">
    <property type="entry name" value="q2cbj1_9rhob like domain"/>
    <property type="match status" value="1"/>
</dbReference>
<name>F0YCX5_AURAN</name>
<dbReference type="AlphaFoldDB" id="F0YCX5"/>
<gene>
    <name evidence="5" type="ORF">AURANDRAFT_71879</name>
</gene>
<dbReference type="PROSITE" id="PS50041">
    <property type="entry name" value="C_TYPE_LECTIN_2"/>
    <property type="match status" value="1"/>
</dbReference>
<dbReference type="GeneID" id="20228447"/>
<dbReference type="InterPro" id="IPR008775">
    <property type="entry name" value="Phytyl_CoA_dOase-like"/>
</dbReference>
<organism evidence="6">
    <name type="scientific">Aureococcus anophagefferens</name>
    <name type="common">Harmful bloom alga</name>
    <dbReference type="NCBI Taxonomy" id="44056"/>
    <lineage>
        <taxon>Eukaryota</taxon>
        <taxon>Sar</taxon>
        <taxon>Stramenopiles</taxon>
        <taxon>Ochrophyta</taxon>
        <taxon>Pelagophyceae</taxon>
        <taxon>Pelagomonadales</taxon>
        <taxon>Pelagomonadaceae</taxon>
        <taxon>Aureococcus</taxon>
    </lineage>
</organism>
<feature type="compositionally biased region" description="Low complexity" evidence="2">
    <location>
        <begin position="723"/>
        <end position="735"/>
    </location>
</feature>
<accession>F0YCX5</accession>
<comment type="cofactor">
    <cofactor evidence="1">
        <name>Fe cation</name>
        <dbReference type="ChEBI" id="CHEBI:24875"/>
    </cofactor>
</comment>
<dbReference type="KEGG" id="aaf:AURANDRAFT_71879"/>
<proteinExistence type="predicted"/>
<dbReference type="SUPFAM" id="SSF56436">
    <property type="entry name" value="C-type lectin-like"/>
    <property type="match status" value="1"/>
</dbReference>
<evidence type="ECO:0000256" key="2">
    <source>
        <dbReference type="SAM" id="MobiDB-lite"/>
    </source>
</evidence>
<protein>
    <recommendedName>
        <fullName evidence="4">C-type lectin domain-containing protein</fullName>
    </recommendedName>
</protein>
<reference evidence="5 6" key="1">
    <citation type="journal article" date="2011" name="Proc. Natl. Acad. Sci. U.S.A.">
        <title>Niche of harmful alga Aureococcus anophagefferens revealed through ecogenomics.</title>
        <authorList>
            <person name="Gobler C.J."/>
            <person name="Berry D.L."/>
            <person name="Dyhrman S.T."/>
            <person name="Wilhelm S.W."/>
            <person name="Salamov A."/>
            <person name="Lobanov A.V."/>
            <person name="Zhang Y."/>
            <person name="Collier J.L."/>
            <person name="Wurch L.L."/>
            <person name="Kustka A.B."/>
            <person name="Dill B.D."/>
            <person name="Shah M."/>
            <person name="VerBerkmoes N.C."/>
            <person name="Kuo A."/>
            <person name="Terry A."/>
            <person name="Pangilinan J."/>
            <person name="Lindquist E.A."/>
            <person name="Lucas S."/>
            <person name="Paulsen I.T."/>
            <person name="Hattenrath-Lehmann T.K."/>
            <person name="Talmage S.C."/>
            <person name="Walker E.A."/>
            <person name="Koch F."/>
            <person name="Burson A.M."/>
            <person name="Marcoval M.A."/>
            <person name="Tang Y.Z."/>
            <person name="Lecleir G.R."/>
            <person name="Coyne K.J."/>
            <person name="Berg G.M."/>
            <person name="Bertrand E.M."/>
            <person name="Saito M.A."/>
            <person name="Gladyshev V.N."/>
            <person name="Grigoriev I.V."/>
        </authorList>
    </citation>
    <scope>NUCLEOTIDE SEQUENCE [LARGE SCALE GENOMIC DNA]</scope>
    <source>
        <strain evidence="6">CCMP 1984</strain>
    </source>
</reference>
<dbReference type="eggNOG" id="ENOG502QRGE">
    <property type="taxonomic scope" value="Eukaryota"/>
</dbReference>
<dbReference type="PANTHER" id="PTHR20883">
    <property type="entry name" value="PHYTANOYL-COA DIOXYGENASE DOMAIN CONTAINING 1"/>
    <property type="match status" value="1"/>
</dbReference>
<dbReference type="Gene3D" id="3.10.100.10">
    <property type="entry name" value="Mannose-Binding Protein A, subunit A"/>
    <property type="match status" value="2"/>
</dbReference>
<evidence type="ECO:0000259" key="4">
    <source>
        <dbReference type="PROSITE" id="PS50041"/>
    </source>
</evidence>
<dbReference type="SUPFAM" id="SSF51197">
    <property type="entry name" value="Clavaminate synthase-like"/>
    <property type="match status" value="1"/>
</dbReference>
<keyword evidence="6" id="KW-1185">Reference proteome</keyword>
<feature type="domain" description="C-type lectin" evidence="4">
    <location>
        <begin position="215"/>
        <end position="341"/>
    </location>
</feature>
<dbReference type="OrthoDB" id="445007at2759"/>
<dbReference type="Pfam" id="PF05721">
    <property type="entry name" value="PhyH"/>
    <property type="match status" value="1"/>
</dbReference>
<dbReference type="RefSeq" id="XP_009038333.1">
    <property type="nucleotide sequence ID" value="XM_009040085.1"/>
</dbReference>
<feature type="non-terminal residue" evidence="5">
    <location>
        <position position="1"/>
    </location>
</feature>
<keyword evidence="3" id="KW-0732">Signal</keyword>
<dbReference type="PANTHER" id="PTHR20883:SF52">
    <property type="entry name" value="ALPHA-KETOGLUTARATE-DEPENDENT HYPOPHOSPHITE DIOXYGENASE-LIKE GENE A2 [PROVISIONAL]-RELATED"/>
    <property type="match status" value="1"/>
</dbReference>
<feature type="signal peptide" evidence="3">
    <location>
        <begin position="1"/>
        <end position="18"/>
    </location>
</feature>
<dbReference type="EMBL" id="GL833132">
    <property type="protein sequence ID" value="EGB07102.1"/>
    <property type="molecule type" value="Genomic_DNA"/>
</dbReference>